<gene>
    <name evidence="1" type="ORF">CZ814_03987</name>
</gene>
<reference evidence="1 2" key="1">
    <citation type="submission" date="2017-02" db="EMBL/GenBank/DDBJ databases">
        <authorList>
            <person name="Peterson S.W."/>
        </authorList>
    </citation>
    <scope>NUCLEOTIDE SEQUENCE [LARGE SCALE GENOMIC DNA]</scope>
    <source>
        <strain evidence="1 2">CECT 9189</strain>
    </source>
</reference>
<sequence length="36" mass="4267">MNKTHIQLFSVLMTHAETVDEVRDKLVLNWVNNRVD</sequence>
<dbReference type="EMBL" id="FUWP01000056">
    <property type="protein sequence ID" value="SKA58582.1"/>
    <property type="molecule type" value="Genomic_DNA"/>
</dbReference>
<evidence type="ECO:0000313" key="1">
    <source>
        <dbReference type="EMBL" id="SKA58582.1"/>
    </source>
</evidence>
<accession>A0A1T4V0U9</accession>
<dbReference type="Proteomes" id="UP000191116">
    <property type="component" value="Unassembled WGS sequence"/>
</dbReference>
<protein>
    <submittedName>
        <fullName evidence="1">Uncharacterized protein</fullName>
    </submittedName>
</protein>
<dbReference type="AlphaFoldDB" id="A0A1T4V0U9"/>
<organism evidence="1 2">
    <name type="scientific">Photobacterium toruni</name>
    <dbReference type="NCBI Taxonomy" id="1935446"/>
    <lineage>
        <taxon>Bacteria</taxon>
        <taxon>Pseudomonadati</taxon>
        <taxon>Pseudomonadota</taxon>
        <taxon>Gammaproteobacteria</taxon>
        <taxon>Vibrionales</taxon>
        <taxon>Vibrionaceae</taxon>
        <taxon>Photobacterium</taxon>
    </lineage>
</organism>
<evidence type="ECO:0000313" key="2">
    <source>
        <dbReference type="Proteomes" id="UP000191116"/>
    </source>
</evidence>
<name>A0A1T4V0U9_9GAMM</name>
<proteinExistence type="predicted"/>